<evidence type="ECO:0000313" key="21">
    <source>
        <dbReference type="Proteomes" id="UP000326202"/>
    </source>
</evidence>
<dbReference type="RefSeq" id="WP_151176706.1">
    <property type="nucleotide sequence ID" value="NZ_CP042906.1"/>
</dbReference>
<dbReference type="PROSITE" id="PS50967">
    <property type="entry name" value="HRDC"/>
    <property type="match status" value="1"/>
</dbReference>
<evidence type="ECO:0000256" key="12">
    <source>
        <dbReference type="ARBA" id="ARBA00023172"/>
    </source>
</evidence>
<dbReference type="InterPro" id="IPR027417">
    <property type="entry name" value="P-loop_NTPase"/>
</dbReference>
<evidence type="ECO:0000256" key="3">
    <source>
        <dbReference type="ARBA" id="ARBA00005446"/>
    </source>
</evidence>
<evidence type="ECO:0000256" key="4">
    <source>
        <dbReference type="ARBA" id="ARBA00022723"/>
    </source>
</evidence>
<dbReference type="SMART" id="SM00956">
    <property type="entry name" value="RQC"/>
    <property type="match status" value="1"/>
</dbReference>
<evidence type="ECO:0000259" key="19">
    <source>
        <dbReference type="PROSITE" id="PS51194"/>
    </source>
</evidence>
<dbReference type="InterPro" id="IPR014001">
    <property type="entry name" value="Helicase_ATP-bd"/>
</dbReference>
<dbReference type="GO" id="GO:0009432">
    <property type="term" value="P:SOS response"/>
    <property type="evidence" value="ECO:0007669"/>
    <property type="project" value="UniProtKB-UniRule"/>
</dbReference>
<dbReference type="InterPro" id="IPR010997">
    <property type="entry name" value="HRDC-like_sf"/>
</dbReference>
<evidence type="ECO:0000256" key="8">
    <source>
        <dbReference type="ARBA" id="ARBA00022806"/>
    </source>
</evidence>
<reference evidence="20 21" key="1">
    <citation type="submission" date="2019-08" db="EMBL/GenBank/DDBJ databases">
        <title>Hyperibacter terrae gen. nov., sp. nov. and Hyperibacter viscosus sp. nov., two new members in the family Rhodospirillaceae isolated from the rhizosphere of Hypericum perforatum.</title>
        <authorList>
            <person name="Noviana Z."/>
        </authorList>
    </citation>
    <scope>NUCLEOTIDE SEQUENCE [LARGE SCALE GENOMIC DNA]</scope>
    <source>
        <strain evidence="20 21">R5913</strain>
    </source>
</reference>
<evidence type="ECO:0000256" key="16">
    <source>
        <dbReference type="NCBIfam" id="TIGR01389"/>
    </source>
</evidence>
<evidence type="ECO:0000259" key="17">
    <source>
        <dbReference type="PROSITE" id="PS50967"/>
    </source>
</evidence>
<dbReference type="Pfam" id="PF00270">
    <property type="entry name" value="DEAD"/>
    <property type="match status" value="1"/>
</dbReference>
<dbReference type="GO" id="GO:0006281">
    <property type="term" value="P:DNA repair"/>
    <property type="evidence" value="ECO:0007669"/>
    <property type="project" value="UniProtKB-KW"/>
</dbReference>
<evidence type="ECO:0000256" key="10">
    <source>
        <dbReference type="ARBA" id="ARBA00022840"/>
    </source>
</evidence>
<dbReference type="GO" id="GO:0006310">
    <property type="term" value="P:DNA recombination"/>
    <property type="evidence" value="ECO:0007669"/>
    <property type="project" value="UniProtKB-UniRule"/>
</dbReference>
<dbReference type="Pfam" id="PF09382">
    <property type="entry name" value="RQC"/>
    <property type="match status" value="1"/>
</dbReference>
<dbReference type="Gene3D" id="1.10.10.10">
    <property type="entry name" value="Winged helix-like DNA-binding domain superfamily/Winged helix DNA-binding domain"/>
    <property type="match status" value="1"/>
</dbReference>
<dbReference type="GO" id="GO:0005524">
    <property type="term" value="F:ATP binding"/>
    <property type="evidence" value="ECO:0007669"/>
    <property type="project" value="UniProtKB-KW"/>
</dbReference>
<dbReference type="GO" id="GO:0043138">
    <property type="term" value="F:3'-5' DNA helicase activity"/>
    <property type="evidence" value="ECO:0007669"/>
    <property type="project" value="UniProtKB-EC"/>
</dbReference>
<feature type="domain" description="HRDC" evidence="17">
    <location>
        <begin position="539"/>
        <end position="616"/>
    </location>
</feature>
<comment type="cofactor">
    <cofactor evidence="2">
        <name>Zn(2+)</name>
        <dbReference type="ChEBI" id="CHEBI:29105"/>
    </cofactor>
</comment>
<evidence type="ECO:0000256" key="14">
    <source>
        <dbReference type="ARBA" id="ARBA00023235"/>
    </source>
</evidence>
<dbReference type="InterPro" id="IPR036388">
    <property type="entry name" value="WH-like_DNA-bd_sf"/>
</dbReference>
<keyword evidence="14" id="KW-0413">Isomerase</keyword>
<keyword evidence="6" id="KW-0227">DNA damage</keyword>
<dbReference type="SMART" id="SM00341">
    <property type="entry name" value="HRDC"/>
    <property type="match status" value="1"/>
</dbReference>
<keyword evidence="7" id="KW-0378">Hydrolase</keyword>
<keyword evidence="9" id="KW-0862">Zinc</keyword>
<keyword evidence="12" id="KW-0233">DNA recombination</keyword>
<dbReference type="PROSITE" id="PS51194">
    <property type="entry name" value="HELICASE_CTER"/>
    <property type="match status" value="1"/>
</dbReference>
<dbReference type="PANTHER" id="PTHR13710:SF105">
    <property type="entry name" value="ATP-DEPENDENT DNA HELICASE Q1"/>
    <property type="match status" value="1"/>
</dbReference>
<keyword evidence="11" id="KW-0238">DNA-binding</keyword>
<dbReference type="EC" id="5.6.2.4" evidence="16"/>
<dbReference type="NCBIfam" id="TIGR01389">
    <property type="entry name" value="recQ"/>
    <property type="match status" value="1"/>
</dbReference>
<dbReference type="EMBL" id="CP042906">
    <property type="protein sequence ID" value="QEX16336.1"/>
    <property type="molecule type" value="Genomic_DNA"/>
</dbReference>
<keyword evidence="21" id="KW-1185">Reference proteome</keyword>
<dbReference type="SMART" id="SM00490">
    <property type="entry name" value="HELICc"/>
    <property type="match status" value="1"/>
</dbReference>
<evidence type="ECO:0000256" key="13">
    <source>
        <dbReference type="ARBA" id="ARBA00023204"/>
    </source>
</evidence>
<evidence type="ECO:0000259" key="18">
    <source>
        <dbReference type="PROSITE" id="PS51192"/>
    </source>
</evidence>
<evidence type="ECO:0000256" key="1">
    <source>
        <dbReference type="ARBA" id="ARBA00001946"/>
    </source>
</evidence>
<dbReference type="Proteomes" id="UP000326202">
    <property type="component" value="Chromosome"/>
</dbReference>
<dbReference type="InterPro" id="IPR001650">
    <property type="entry name" value="Helicase_C-like"/>
</dbReference>
<dbReference type="InterPro" id="IPR032284">
    <property type="entry name" value="RecQ_Zn-bd"/>
</dbReference>
<dbReference type="InterPro" id="IPR044876">
    <property type="entry name" value="HRDC_dom_sf"/>
</dbReference>
<dbReference type="GO" id="GO:0016787">
    <property type="term" value="F:hydrolase activity"/>
    <property type="evidence" value="ECO:0007669"/>
    <property type="project" value="UniProtKB-KW"/>
</dbReference>
<dbReference type="InterPro" id="IPR004589">
    <property type="entry name" value="DNA_helicase_ATP-dep_RecQ"/>
</dbReference>
<dbReference type="InterPro" id="IPR011545">
    <property type="entry name" value="DEAD/DEAH_box_helicase_dom"/>
</dbReference>
<dbReference type="CDD" id="cd18794">
    <property type="entry name" value="SF2_C_RecQ"/>
    <property type="match status" value="1"/>
</dbReference>
<dbReference type="InterPro" id="IPR018982">
    <property type="entry name" value="RQC_domain"/>
</dbReference>
<sequence length="616" mass="67147">MNIASPTLSQTHREALSSNLAEVFGFTELRPGQTEAIEALLGGRHVLAVMPTGAGKSLCYQLPALVLGGLTVVVSPLLALMRDQVAALRLNGIAAGSINSDQSREDNVAVWRQAQAGEIRLLYLSPERLMTEAMLNALAKLDLRLIAIDEAHCISQWGPAFRPEYEALAGLRDRFPGVPIIGLTATADPATRADIEAKVFAGKAVSVVTGFDRPNLSLSVTLKDHWKKQTVAFVKARKGQSGIVYCLSRKKTEEVAALLREEGHAALAFHAGMESAVKQQVQDRFMTEPGIVMVATVAFGMGIDKPDIRYVLHTDLPASPEAYYQEIGRAGRDGLPADTMLLYGLDDIRMRRVFIEQEESAAERKRREHKRLDALIAYCEAPECRRRMLLRYFGDESAPCGNCDVCLDPVETLDGIKEARLVLEAVMRTGQKFGAAHIVNVLRGNKNEKTASFRHEGLSGFGAGADRPQGEWQGVIRQMVAAGLLDIDIAGFGGLRATPAGQALMRGEGSFRYRPDRLGKERKGRREKSAAAQAVDNLDAAGGELLQRLKALRLTLAKARGVPAYVIFSDRTLADMAARRPRNADEFAEVFGVGEAKRRDFGRLFLQVIGSGSESD</sequence>
<dbReference type="GO" id="GO:0005737">
    <property type="term" value="C:cytoplasm"/>
    <property type="evidence" value="ECO:0007669"/>
    <property type="project" value="TreeGrafter"/>
</dbReference>
<comment type="cofactor">
    <cofactor evidence="1">
        <name>Mg(2+)</name>
        <dbReference type="ChEBI" id="CHEBI:18420"/>
    </cofactor>
</comment>
<dbReference type="SUPFAM" id="SSF52540">
    <property type="entry name" value="P-loop containing nucleoside triphosphate hydrolases"/>
    <property type="match status" value="2"/>
</dbReference>
<keyword evidence="10" id="KW-0067">ATP-binding</keyword>
<keyword evidence="8 20" id="KW-0347">Helicase</keyword>
<dbReference type="InterPro" id="IPR006293">
    <property type="entry name" value="DNA_helicase_ATP-dep_RecQ_bac"/>
</dbReference>
<dbReference type="OrthoDB" id="9760034at2"/>
<dbReference type="PANTHER" id="PTHR13710">
    <property type="entry name" value="DNA HELICASE RECQ FAMILY MEMBER"/>
    <property type="match status" value="1"/>
</dbReference>
<dbReference type="GO" id="GO:0046872">
    <property type="term" value="F:metal ion binding"/>
    <property type="evidence" value="ECO:0007669"/>
    <property type="project" value="UniProtKB-KW"/>
</dbReference>
<dbReference type="InterPro" id="IPR002121">
    <property type="entry name" value="HRDC_dom"/>
</dbReference>
<dbReference type="SMART" id="SM00487">
    <property type="entry name" value="DEXDc"/>
    <property type="match status" value="1"/>
</dbReference>
<evidence type="ECO:0000256" key="11">
    <source>
        <dbReference type="ARBA" id="ARBA00023125"/>
    </source>
</evidence>
<dbReference type="Pfam" id="PF16124">
    <property type="entry name" value="RecQ_Zn_bind"/>
    <property type="match status" value="1"/>
</dbReference>
<dbReference type="GO" id="GO:0003677">
    <property type="term" value="F:DNA binding"/>
    <property type="evidence" value="ECO:0007669"/>
    <property type="project" value="UniProtKB-KW"/>
</dbReference>
<name>A0A5J6MNJ6_9PROT</name>
<keyword evidence="5" id="KW-0547">Nucleotide-binding</keyword>
<dbReference type="GO" id="GO:0043590">
    <property type="term" value="C:bacterial nucleoid"/>
    <property type="evidence" value="ECO:0007669"/>
    <property type="project" value="TreeGrafter"/>
</dbReference>
<dbReference type="GO" id="GO:0009378">
    <property type="term" value="F:four-way junction helicase activity"/>
    <property type="evidence" value="ECO:0007669"/>
    <property type="project" value="TreeGrafter"/>
</dbReference>
<evidence type="ECO:0000256" key="5">
    <source>
        <dbReference type="ARBA" id="ARBA00022741"/>
    </source>
</evidence>
<dbReference type="CDD" id="cd17920">
    <property type="entry name" value="DEXHc_RecQ"/>
    <property type="match status" value="1"/>
</dbReference>
<gene>
    <name evidence="20" type="ORF">FRZ44_16290</name>
</gene>
<dbReference type="Gene3D" id="1.10.150.80">
    <property type="entry name" value="HRDC domain"/>
    <property type="match status" value="1"/>
</dbReference>
<feature type="domain" description="Helicase C-terminal" evidence="19">
    <location>
        <begin position="226"/>
        <end position="373"/>
    </location>
</feature>
<dbReference type="AlphaFoldDB" id="A0A5J6MNJ6"/>
<dbReference type="Pfam" id="PF00271">
    <property type="entry name" value="Helicase_C"/>
    <property type="match status" value="1"/>
</dbReference>
<dbReference type="GO" id="GO:0006260">
    <property type="term" value="P:DNA replication"/>
    <property type="evidence" value="ECO:0007669"/>
    <property type="project" value="InterPro"/>
</dbReference>
<dbReference type="PROSITE" id="PS51192">
    <property type="entry name" value="HELICASE_ATP_BIND_1"/>
    <property type="match status" value="1"/>
</dbReference>
<evidence type="ECO:0000313" key="20">
    <source>
        <dbReference type="EMBL" id="QEX16336.1"/>
    </source>
</evidence>
<evidence type="ECO:0000256" key="6">
    <source>
        <dbReference type="ARBA" id="ARBA00022763"/>
    </source>
</evidence>
<proteinExistence type="inferred from homology"/>
<dbReference type="FunFam" id="3.40.50.300:FF:001389">
    <property type="entry name" value="ATP-dependent DNA helicase RecQ"/>
    <property type="match status" value="1"/>
</dbReference>
<dbReference type="SUPFAM" id="SSF47819">
    <property type="entry name" value="HRDC-like"/>
    <property type="match status" value="1"/>
</dbReference>
<feature type="domain" description="Helicase ATP-binding" evidence="18">
    <location>
        <begin position="37"/>
        <end position="205"/>
    </location>
</feature>
<keyword evidence="4" id="KW-0479">Metal-binding</keyword>
<dbReference type="KEGG" id="htq:FRZ44_16290"/>
<evidence type="ECO:0000256" key="15">
    <source>
        <dbReference type="ARBA" id="ARBA00034617"/>
    </source>
</evidence>
<protein>
    <recommendedName>
        <fullName evidence="16">DNA helicase RecQ</fullName>
        <ecNumber evidence="16">5.6.2.4</ecNumber>
    </recommendedName>
</protein>
<dbReference type="Gene3D" id="3.40.50.300">
    <property type="entry name" value="P-loop containing nucleotide triphosphate hydrolases"/>
    <property type="match status" value="2"/>
</dbReference>
<evidence type="ECO:0000256" key="2">
    <source>
        <dbReference type="ARBA" id="ARBA00001947"/>
    </source>
</evidence>
<comment type="catalytic activity">
    <reaction evidence="15">
        <text>Couples ATP hydrolysis with the unwinding of duplex DNA by translocating in the 3'-5' direction.</text>
        <dbReference type="EC" id="5.6.2.4"/>
    </reaction>
</comment>
<dbReference type="Pfam" id="PF00570">
    <property type="entry name" value="HRDC"/>
    <property type="match status" value="1"/>
</dbReference>
<dbReference type="GO" id="GO:0030894">
    <property type="term" value="C:replisome"/>
    <property type="evidence" value="ECO:0007669"/>
    <property type="project" value="TreeGrafter"/>
</dbReference>
<keyword evidence="13" id="KW-0234">DNA repair</keyword>
<evidence type="ECO:0000256" key="9">
    <source>
        <dbReference type="ARBA" id="ARBA00022833"/>
    </source>
</evidence>
<organism evidence="20 21">
    <name type="scientific">Hypericibacter terrae</name>
    <dbReference type="NCBI Taxonomy" id="2602015"/>
    <lineage>
        <taxon>Bacteria</taxon>
        <taxon>Pseudomonadati</taxon>
        <taxon>Pseudomonadota</taxon>
        <taxon>Alphaproteobacteria</taxon>
        <taxon>Rhodospirillales</taxon>
        <taxon>Dongiaceae</taxon>
        <taxon>Hypericibacter</taxon>
    </lineage>
</organism>
<accession>A0A5J6MNJ6</accession>
<comment type="similarity">
    <text evidence="3">Belongs to the helicase family. RecQ subfamily.</text>
</comment>
<dbReference type="NCBIfam" id="TIGR00614">
    <property type="entry name" value="recQ_fam"/>
    <property type="match status" value="1"/>
</dbReference>
<evidence type="ECO:0000256" key="7">
    <source>
        <dbReference type="ARBA" id="ARBA00022801"/>
    </source>
</evidence>